<dbReference type="AlphaFoldDB" id="A0A855X352"/>
<dbReference type="InterPro" id="IPR052363">
    <property type="entry name" value="LPS_export_LptC"/>
</dbReference>
<comment type="caution">
    <text evidence="6">The sequence shown here is derived from an EMBL/GenBank/DDBJ whole genome shotgun (WGS) entry which is preliminary data.</text>
</comment>
<dbReference type="GO" id="GO:0015221">
    <property type="term" value="F:lipopolysaccharide transmembrane transporter activity"/>
    <property type="evidence" value="ECO:0007669"/>
    <property type="project" value="InterPro"/>
</dbReference>
<evidence type="ECO:0000313" key="7">
    <source>
        <dbReference type="Proteomes" id="UP000250918"/>
    </source>
</evidence>
<evidence type="ECO:0000256" key="3">
    <source>
        <dbReference type="ARBA" id="ARBA00022692"/>
    </source>
</evidence>
<organism evidence="6 7">
    <name type="scientific">candidate division GN15 bacterium</name>
    <dbReference type="NCBI Taxonomy" id="2072418"/>
    <lineage>
        <taxon>Bacteria</taxon>
        <taxon>candidate division GN15</taxon>
    </lineage>
</organism>
<protein>
    <submittedName>
        <fullName evidence="6">LPS export ABC transporter periplasmic protein LptC</fullName>
    </submittedName>
</protein>
<dbReference type="GO" id="GO:0017089">
    <property type="term" value="F:glycolipid transfer activity"/>
    <property type="evidence" value="ECO:0007669"/>
    <property type="project" value="TreeGrafter"/>
</dbReference>
<keyword evidence="2" id="KW-0997">Cell inner membrane</keyword>
<evidence type="ECO:0000313" key="6">
    <source>
        <dbReference type="EMBL" id="PWB74040.1"/>
    </source>
</evidence>
<reference evidence="6 7" key="1">
    <citation type="journal article" date="2018" name="ISME J.">
        <title>A methanotrophic archaeon couples anaerobic oxidation of methane to Fe(III) reduction.</title>
        <authorList>
            <person name="Cai C."/>
            <person name="Leu A.O."/>
            <person name="Xie G.J."/>
            <person name="Guo J."/>
            <person name="Feng Y."/>
            <person name="Zhao J.X."/>
            <person name="Tyson G.W."/>
            <person name="Yuan Z."/>
            <person name="Hu S."/>
        </authorList>
    </citation>
    <scope>NUCLEOTIDE SEQUENCE [LARGE SCALE GENOMIC DNA]</scope>
    <source>
        <strain evidence="6">FeB_12</strain>
    </source>
</reference>
<sequence>MRFAGQKPVWTGSESFSRWSVWTASAPRRVGRVRLAALVIGLGLLSLVIGSCTSRDETVKNSDATDTAIRPDTELKGTTIHLYDRGRVVSTIQADRILKYEAKDSTMGYGVHATFFDTSGVMSSTLVGDSALIREKTIRQTVYGHVLIKSYDAGGKVTATATGDSAVVTEGTNHMQLYGQVVVESEGTRKLETDYLHWNPDINKFQTDAFVRFTQGNSVITGWGAEADRTLKRFKILNKVSGTIMQADSLGH</sequence>
<dbReference type="Proteomes" id="UP000250918">
    <property type="component" value="Unassembled WGS sequence"/>
</dbReference>
<dbReference type="PANTHER" id="PTHR37481">
    <property type="entry name" value="LIPOPOLYSACCHARIDE EXPORT SYSTEM PROTEIN LPTC"/>
    <property type="match status" value="1"/>
</dbReference>
<gene>
    <name evidence="6" type="primary">lptC</name>
    <name evidence="6" type="ORF">C3F09_04530</name>
</gene>
<dbReference type="GO" id="GO:0005886">
    <property type="term" value="C:plasma membrane"/>
    <property type="evidence" value="ECO:0007669"/>
    <property type="project" value="InterPro"/>
</dbReference>
<keyword evidence="5" id="KW-0472">Membrane</keyword>
<evidence type="ECO:0000256" key="2">
    <source>
        <dbReference type="ARBA" id="ARBA00022519"/>
    </source>
</evidence>
<accession>A0A855X352</accession>
<dbReference type="Gene3D" id="2.60.450.10">
    <property type="entry name" value="Lipopolysaccharide (LPS) transport protein A like domain"/>
    <property type="match status" value="1"/>
</dbReference>
<evidence type="ECO:0000256" key="4">
    <source>
        <dbReference type="ARBA" id="ARBA00022989"/>
    </source>
</evidence>
<name>A0A855X352_9BACT</name>
<evidence type="ECO:0000256" key="5">
    <source>
        <dbReference type="ARBA" id="ARBA00023136"/>
    </source>
</evidence>
<keyword evidence="1" id="KW-1003">Cell membrane</keyword>
<dbReference type="Pfam" id="PF06835">
    <property type="entry name" value="LptC"/>
    <property type="match status" value="1"/>
</dbReference>
<dbReference type="PANTHER" id="PTHR37481:SF1">
    <property type="entry name" value="LIPOPOLYSACCHARIDE EXPORT SYSTEM PROTEIN LPTC"/>
    <property type="match status" value="1"/>
</dbReference>
<keyword evidence="3" id="KW-0812">Transmembrane</keyword>
<proteinExistence type="predicted"/>
<dbReference type="InterPro" id="IPR010664">
    <property type="entry name" value="LipoPS_assembly_LptC-rel"/>
</dbReference>
<dbReference type="InterPro" id="IPR026265">
    <property type="entry name" value="LptC"/>
</dbReference>
<evidence type="ECO:0000256" key="1">
    <source>
        <dbReference type="ARBA" id="ARBA00022475"/>
    </source>
</evidence>
<dbReference type="GO" id="GO:0030288">
    <property type="term" value="C:outer membrane-bounded periplasmic space"/>
    <property type="evidence" value="ECO:0007669"/>
    <property type="project" value="TreeGrafter"/>
</dbReference>
<keyword evidence="4" id="KW-1133">Transmembrane helix</keyword>
<dbReference type="NCBIfam" id="TIGR04409">
    <property type="entry name" value="LptC_YrbK"/>
    <property type="match status" value="1"/>
</dbReference>
<dbReference type="EMBL" id="PQAP01000042">
    <property type="protein sequence ID" value="PWB74040.1"/>
    <property type="molecule type" value="Genomic_DNA"/>
</dbReference>